<dbReference type="PROSITE" id="PS01180">
    <property type="entry name" value="CUB"/>
    <property type="match status" value="1"/>
</dbReference>
<dbReference type="FunCoup" id="E0VPF0">
    <property type="interactions" value="24"/>
</dbReference>
<dbReference type="HOGENOM" id="CLU_005310_0_0_1"/>
<feature type="compositionally biased region" description="Low complexity" evidence="3">
    <location>
        <begin position="867"/>
        <end position="876"/>
    </location>
</feature>
<evidence type="ECO:0000256" key="1">
    <source>
        <dbReference type="ARBA" id="ARBA00023157"/>
    </source>
</evidence>
<dbReference type="EnsemblMetazoa" id="PHUM358480-RA">
    <property type="protein sequence ID" value="PHUM358480-PA"/>
    <property type="gene ID" value="PHUM358480"/>
</dbReference>
<evidence type="ECO:0000256" key="3">
    <source>
        <dbReference type="SAM" id="MobiDB-lite"/>
    </source>
</evidence>
<comment type="caution">
    <text evidence="2">Lacks conserved residue(s) required for the propagation of feature annotation.</text>
</comment>
<dbReference type="InParanoid" id="E0VPF0"/>
<dbReference type="RefSeq" id="XP_002427994.1">
    <property type="nucleotide sequence ID" value="XM_002427949.1"/>
</dbReference>
<dbReference type="PANTHER" id="PTHR16311:SF3">
    <property type="entry name" value="THROMBOSPONDIN TYPE-1 DOMAIN-CONTAINING PROTEIN 1"/>
    <property type="match status" value="1"/>
</dbReference>
<dbReference type="EMBL" id="AAZO01004167">
    <property type="status" value="NOT_ANNOTATED_CDS"/>
    <property type="molecule type" value="Genomic_DNA"/>
</dbReference>
<reference evidence="6" key="1">
    <citation type="submission" date="2007-04" db="EMBL/GenBank/DDBJ databases">
        <title>Annotation of Pediculus humanus corporis strain USDA.</title>
        <authorList>
            <person name="Kirkness E."/>
            <person name="Hannick L."/>
            <person name="Hass B."/>
            <person name="Bruggner R."/>
            <person name="Lawson D."/>
            <person name="Bidwell S."/>
            <person name="Joardar V."/>
            <person name="Caler E."/>
            <person name="Walenz B."/>
            <person name="Inman J."/>
            <person name="Schobel S."/>
            <person name="Galinsky K."/>
            <person name="Amedeo P."/>
            <person name="Strausberg R."/>
        </authorList>
    </citation>
    <scope>NUCLEOTIDE SEQUENCE</scope>
    <source>
        <strain evidence="6">USDA</strain>
    </source>
</reference>
<dbReference type="GO" id="GO:0071944">
    <property type="term" value="C:cell periphery"/>
    <property type="evidence" value="ECO:0007669"/>
    <property type="project" value="TreeGrafter"/>
</dbReference>
<dbReference type="Pfam" id="PF00431">
    <property type="entry name" value="CUB"/>
    <property type="match status" value="1"/>
</dbReference>
<dbReference type="InterPro" id="IPR000884">
    <property type="entry name" value="TSP1_rpt"/>
</dbReference>
<keyword evidence="4" id="KW-0812">Transmembrane</keyword>
<dbReference type="Gene3D" id="2.60.120.290">
    <property type="entry name" value="Spermadhesin, CUB domain"/>
    <property type="match status" value="1"/>
</dbReference>
<organism>
    <name type="scientific">Pediculus humanus subsp. corporis</name>
    <name type="common">Body louse</name>
    <dbReference type="NCBI Taxonomy" id="121224"/>
    <lineage>
        <taxon>Eukaryota</taxon>
        <taxon>Metazoa</taxon>
        <taxon>Ecdysozoa</taxon>
        <taxon>Arthropoda</taxon>
        <taxon>Hexapoda</taxon>
        <taxon>Insecta</taxon>
        <taxon>Pterygota</taxon>
        <taxon>Neoptera</taxon>
        <taxon>Paraneoptera</taxon>
        <taxon>Psocodea</taxon>
        <taxon>Troctomorpha</taxon>
        <taxon>Phthiraptera</taxon>
        <taxon>Anoplura</taxon>
        <taxon>Pediculidae</taxon>
        <taxon>Pediculus</taxon>
    </lineage>
</organism>
<evidence type="ECO:0000313" key="7">
    <source>
        <dbReference type="EnsemblMetazoa" id="PHUM358480-PA"/>
    </source>
</evidence>
<feature type="compositionally biased region" description="Polar residues" evidence="3">
    <location>
        <begin position="827"/>
        <end position="842"/>
    </location>
</feature>
<dbReference type="SMART" id="SM00042">
    <property type="entry name" value="CUB"/>
    <property type="match status" value="1"/>
</dbReference>
<sequence>MGFILNNTRHINFFQFSSTSILFQKLHPVSNNIIQEICLTYEIRLPNNYTALNGDLEVIIIGLHRDYSDTNVQLELLQVEYVRSENNKKKRKADVRDIEIEPSFHNSALIKFLDTRNRSSIILNNQTNDKHFDYGKTLKSSSSSSSSKVINDSGQSDIPKIKVEKKWKVISAADVPQKGVGGGGDDDNNNVVKVFFSYNEEDLKIEEVESNLSIVGLDVRWPPSILSISPRHLETYPNVSVTALLQFTPTKCSPIQGSPVPETWLDLIFCGHSLIGCSHRNSSHHQVIYSEQIRGYPKRRVVVLRCELFGTAGYFLLSLRSSVHTGTIIETNNKNAHLKAVWSEQYIFNVYARSIFPCDVHGGGVSVLFQYPKCILNNDRVRLFYRARAEVSSLVPPTTLHYVTEQRIIKGKYNLQFDCDYFMEKYLEYCFVYVSQAITGAVSDVRMDCVPTLPIYDSNPGNWGPWNPWSACTTTCGSGTRNRFRYCDSPPPKYGSKFCEGPSVETEKCGNTDWDCEFYQSYSSLNSGNQGLEFPANRPEVVAEVGPGCRCGCVIHLGAAKPRRLLATSSQSCPGRIFWQIEADKEHRIKFSVEHFRFPCGSQWLKIRDGDSRSATLIGELSRSHVSSAPVVSSGSKLLVEFFSDELLAGGQECWGGFLAHAHQTPIPFSNISSITPGFSISKILRNMDVAPTASTSSFLMHSFIGLFAVVVIFVSGCLGIQYILRYRKYQLAAAAEDAESTNDDSQANLAAARIWTKSNSTLLSEVISLQRFKPSNKYKHSRLREEEPDVEEEEQISESSESQQDDKKTPTSSLKTLKPDEDDGSPCSSPSQYRKSQMSTRCSEDENSQSQTYLDRDSNKTSRSISSLETTTEKTSTTLDNLNIKQGIRKFLQRRRLSLSSSSIKSETTDFYSPSSSVRSINNRNPKAKKDKKNLEKLLAGSEFSLSEDADLELDYYDYNVQNASAVPDSYIGMDPAYLSIGKKKKKRKWKRKRKKNERKKKNF</sequence>
<dbReference type="OMA" id="IIPCGVF"/>
<feature type="transmembrane region" description="Helical" evidence="4">
    <location>
        <begin position="699"/>
        <end position="725"/>
    </location>
</feature>
<dbReference type="eggNOG" id="ENOG502RJIB">
    <property type="taxonomic scope" value="Eukaryota"/>
</dbReference>
<name>E0VPF0_PEDHC</name>
<dbReference type="InterPro" id="IPR000859">
    <property type="entry name" value="CUB_dom"/>
</dbReference>
<keyword evidence="8" id="KW-1185">Reference proteome</keyword>
<keyword evidence="4" id="KW-0472">Membrane</keyword>
<dbReference type="SUPFAM" id="SSF82895">
    <property type="entry name" value="TSP-1 type 1 repeat"/>
    <property type="match status" value="1"/>
</dbReference>
<reference evidence="7" key="3">
    <citation type="submission" date="2020-05" db="UniProtKB">
        <authorList>
            <consortium name="EnsemblMetazoa"/>
        </authorList>
    </citation>
    <scope>IDENTIFICATION</scope>
    <source>
        <strain evidence="7">USDA</strain>
    </source>
</reference>
<dbReference type="PRINTS" id="PR01705">
    <property type="entry name" value="TSP1REPEAT"/>
</dbReference>
<evidence type="ECO:0000259" key="5">
    <source>
        <dbReference type="PROSITE" id="PS01180"/>
    </source>
</evidence>
<proteinExistence type="predicted"/>
<dbReference type="SUPFAM" id="SSF49854">
    <property type="entry name" value="Spermadhesin, CUB domain"/>
    <property type="match status" value="1"/>
</dbReference>
<evidence type="ECO:0000256" key="4">
    <source>
        <dbReference type="SAM" id="Phobius"/>
    </source>
</evidence>
<dbReference type="GeneID" id="8232094"/>
<dbReference type="PANTHER" id="PTHR16311">
    <property type="entry name" value="THROMBOSPONDIN TYPE I DOMAIN-CONTAINING 1"/>
    <property type="match status" value="1"/>
</dbReference>
<reference evidence="6" key="2">
    <citation type="submission" date="2007-04" db="EMBL/GenBank/DDBJ databases">
        <title>The genome of the human body louse.</title>
        <authorList>
            <consortium name="The Human Body Louse Genome Consortium"/>
            <person name="Kirkness E."/>
            <person name="Walenz B."/>
            <person name="Hass B."/>
            <person name="Bruggner R."/>
            <person name="Strausberg R."/>
        </authorList>
    </citation>
    <scope>NUCLEOTIDE SEQUENCE</scope>
    <source>
        <strain evidence="6">USDA</strain>
    </source>
</reference>
<dbReference type="InterPro" id="IPR038877">
    <property type="entry name" value="THSD1"/>
</dbReference>
<dbReference type="PROSITE" id="PS50092">
    <property type="entry name" value="TSP1"/>
    <property type="match status" value="1"/>
</dbReference>
<feature type="region of interest" description="Disordered" evidence="3">
    <location>
        <begin position="778"/>
        <end position="876"/>
    </location>
</feature>
<dbReference type="InterPro" id="IPR036383">
    <property type="entry name" value="TSP1_rpt_sf"/>
</dbReference>
<feature type="region of interest" description="Disordered" evidence="3">
    <location>
        <begin position="904"/>
        <end position="933"/>
    </location>
</feature>
<dbReference type="OrthoDB" id="446173at2759"/>
<dbReference type="Pfam" id="PF00090">
    <property type="entry name" value="TSP_1"/>
    <property type="match status" value="1"/>
</dbReference>
<dbReference type="VEuPathDB" id="VectorBase:PHUM358480"/>
<dbReference type="Gene3D" id="2.20.100.10">
    <property type="entry name" value="Thrombospondin type-1 (TSP1) repeat"/>
    <property type="match status" value="1"/>
</dbReference>
<dbReference type="SMART" id="SM00209">
    <property type="entry name" value="TSP1"/>
    <property type="match status" value="1"/>
</dbReference>
<dbReference type="STRING" id="121224.E0VPF0"/>
<feature type="compositionally biased region" description="Polar residues" evidence="3">
    <location>
        <begin position="905"/>
        <end position="922"/>
    </location>
</feature>
<dbReference type="AlphaFoldDB" id="E0VPF0"/>
<gene>
    <name evidence="7" type="primary">8232094</name>
    <name evidence="6" type="ORF">Phum_PHUM358480</name>
</gene>
<protein>
    <recommendedName>
        <fullName evidence="5">CUB domain-containing protein</fullName>
    </recommendedName>
</protein>
<evidence type="ECO:0000313" key="8">
    <source>
        <dbReference type="Proteomes" id="UP000009046"/>
    </source>
</evidence>
<dbReference type="CDD" id="cd00041">
    <property type="entry name" value="CUB"/>
    <property type="match status" value="1"/>
</dbReference>
<evidence type="ECO:0000256" key="2">
    <source>
        <dbReference type="PROSITE-ProRule" id="PRU00059"/>
    </source>
</evidence>
<dbReference type="FunFam" id="2.20.100.10:FF:000001">
    <property type="entry name" value="semaphorin-5A isoform X1"/>
    <property type="match status" value="1"/>
</dbReference>
<dbReference type="InterPro" id="IPR035914">
    <property type="entry name" value="Sperma_CUB_dom_sf"/>
</dbReference>
<dbReference type="KEGG" id="phu:Phum_PHUM358480"/>
<feature type="region of interest" description="Disordered" evidence="3">
    <location>
        <begin position="984"/>
        <end position="1005"/>
    </location>
</feature>
<dbReference type="Proteomes" id="UP000009046">
    <property type="component" value="Unassembled WGS sequence"/>
</dbReference>
<dbReference type="CTD" id="8232094"/>
<dbReference type="EMBL" id="DS235363">
    <property type="protein sequence ID" value="EEB15256.1"/>
    <property type="molecule type" value="Genomic_DNA"/>
</dbReference>
<keyword evidence="1" id="KW-1015">Disulfide bond</keyword>
<keyword evidence="4" id="KW-1133">Transmembrane helix</keyword>
<feature type="domain" description="CUB" evidence="5">
    <location>
        <begin position="551"/>
        <end position="665"/>
    </location>
</feature>
<accession>E0VPF0</accession>
<feature type="compositionally biased region" description="Acidic residues" evidence="3">
    <location>
        <begin position="787"/>
        <end position="797"/>
    </location>
</feature>
<evidence type="ECO:0000313" key="6">
    <source>
        <dbReference type="EMBL" id="EEB15256.1"/>
    </source>
</evidence>